<gene>
    <name evidence="1" type="ORF">PGUG_03080</name>
</gene>
<dbReference type="AlphaFoldDB" id="A5DIH9"/>
<dbReference type="EMBL" id="CH408157">
    <property type="protein sequence ID" value="EDK38982.2"/>
    <property type="molecule type" value="Genomic_DNA"/>
</dbReference>
<dbReference type="HOGENOM" id="CLU_1603367_0_0_1"/>
<dbReference type="Proteomes" id="UP000001997">
    <property type="component" value="Unassembled WGS sequence"/>
</dbReference>
<sequence>MTVLCLFFSIFNFEFYNVKIVMGAKFEKIEYLQIVINSIHHCYHVKVTKPTPLLPYFTPTISTICNSSFTRYSYLFLAVGVWVPHSSTIFSYIADTFLPQFCYSLHGADCSMSHMSTLRTAPICIVSLVSAKEAMSEALSCRQPGGCQVSWLETQRPTIYFTILGI</sequence>
<dbReference type="InParanoid" id="A5DIH9"/>
<dbReference type="RefSeq" id="XP_001485351.2">
    <property type="nucleotide sequence ID" value="XM_001485301.1"/>
</dbReference>
<dbReference type="VEuPathDB" id="FungiDB:PGUG_03080"/>
<proteinExistence type="predicted"/>
<dbReference type="GeneID" id="5126564"/>
<evidence type="ECO:0000313" key="1">
    <source>
        <dbReference type="EMBL" id="EDK38982.2"/>
    </source>
</evidence>
<accession>A5DIH9</accession>
<name>A5DIH9_PICGU</name>
<reference evidence="1 2" key="1">
    <citation type="journal article" date="2009" name="Nature">
        <title>Evolution of pathogenicity and sexual reproduction in eight Candida genomes.</title>
        <authorList>
            <person name="Butler G."/>
            <person name="Rasmussen M.D."/>
            <person name="Lin M.F."/>
            <person name="Santos M.A."/>
            <person name="Sakthikumar S."/>
            <person name="Munro C.A."/>
            <person name="Rheinbay E."/>
            <person name="Grabherr M."/>
            <person name="Forche A."/>
            <person name="Reedy J.L."/>
            <person name="Agrafioti I."/>
            <person name="Arnaud M.B."/>
            <person name="Bates S."/>
            <person name="Brown A.J."/>
            <person name="Brunke S."/>
            <person name="Costanzo M.C."/>
            <person name="Fitzpatrick D.A."/>
            <person name="de Groot P.W."/>
            <person name="Harris D."/>
            <person name="Hoyer L.L."/>
            <person name="Hube B."/>
            <person name="Klis F.M."/>
            <person name="Kodira C."/>
            <person name="Lennard N."/>
            <person name="Logue M.E."/>
            <person name="Martin R."/>
            <person name="Neiman A.M."/>
            <person name="Nikolaou E."/>
            <person name="Quail M.A."/>
            <person name="Quinn J."/>
            <person name="Santos M.C."/>
            <person name="Schmitzberger F.F."/>
            <person name="Sherlock G."/>
            <person name="Shah P."/>
            <person name="Silverstein K.A."/>
            <person name="Skrzypek M.S."/>
            <person name="Soll D."/>
            <person name="Staggs R."/>
            <person name="Stansfield I."/>
            <person name="Stumpf M.P."/>
            <person name="Sudbery P.E."/>
            <person name="Srikantha T."/>
            <person name="Zeng Q."/>
            <person name="Berman J."/>
            <person name="Berriman M."/>
            <person name="Heitman J."/>
            <person name="Gow N.A."/>
            <person name="Lorenz M.C."/>
            <person name="Birren B.W."/>
            <person name="Kellis M."/>
            <person name="Cuomo C.A."/>
        </authorList>
    </citation>
    <scope>NUCLEOTIDE SEQUENCE [LARGE SCALE GENOMIC DNA]</scope>
    <source>
        <strain evidence="2">ATCC 6260 / CBS 566 / DSM 6381 / JCM 1539 / NBRC 10279 / NRRL Y-324</strain>
    </source>
</reference>
<organism evidence="1 2">
    <name type="scientific">Meyerozyma guilliermondii (strain ATCC 6260 / CBS 566 / DSM 6381 / JCM 1539 / NBRC 10279 / NRRL Y-324)</name>
    <name type="common">Yeast</name>
    <name type="synonym">Candida guilliermondii</name>
    <dbReference type="NCBI Taxonomy" id="294746"/>
    <lineage>
        <taxon>Eukaryota</taxon>
        <taxon>Fungi</taxon>
        <taxon>Dikarya</taxon>
        <taxon>Ascomycota</taxon>
        <taxon>Saccharomycotina</taxon>
        <taxon>Pichiomycetes</taxon>
        <taxon>Debaryomycetaceae</taxon>
        <taxon>Meyerozyma</taxon>
    </lineage>
</organism>
<dbReference type="KEGG" id="pgu:PGUG_03080"/>
<keyword evidence="2" id="KW-1185">Reference proteome</keyword>
<protein>
    <submittedName>
        <fullName evidence="1">Uncharacterized protein</fullName>
    </submittedName>
</protein>
<evidence type="ECO:0000313" key="2">
    <source>
        <dbReference type="Proteomes" id="UP000001997"/>
    </source>
</evidence>